<evidence type="ECO:0000313" key="4">
    <source>
        <dbReference type="Proteomes" id="UP000765160"/>
    </source>
</evidence>
<feature type="chain" id="PRO_5046050126" evidence="2">
    <location>
        <begin position="28"/>
        <end position="353"/>
    </location>
</feature>
<sequence>MRGRRDWLAAIGLSPLAAAAGSAPLHAQGPRDLTVVSWGGAYQDAQRDVYFRPWMTARGARMLEENWDGGIDVLRARMRAGGTNWDLVQVEGDHLLIGCREELFEPMDWDAIGGRDAYLPEAVHPCGVGAVQYAFILAWDRARQTAAPSGWADIFDLARFPGRRALRRGPKTTLEIALMADGVPVAQVYDLLATPRGQDRAFRKLDSIRAEIAWWDRGSQPPLWLANGEVALACAYNGRISAANLRDGRDFGIVWRQNLAGLGSWVIMRGSPNKERALDLLRFAGQADVQARLPRLIPYGVTAAGAHALLPAPLLAQLPTAPAHVAAALRLDEQFWLRHLDPLSRRFTAWLRG</sequence>
<keyword evidence="1 2" id="KW-0732">Signal</keyword>
<name>A0ABX1EWP6_9PROT</name>
<dbReference type="PROSITE" id="PS51318">
    <property type="entry name" value="TAT"/>
    <property type="match status" value="1"/>
</dbReference>
<proteinExistence type="predicted"/>
<dbReference type="InterPro" id="IPR006311">
    <property type="entry name" value="TAT_signal"/>
</dbReference>
<dbReference type="InterPro" id="IPR006059">
    <property type="entry name" value="SBP"/>
</dbReference>
<dbReference type="EMBL" id="JAAVTX010000002">
    <property type="protein sequence ID" value="NKE44498.1"/>
    <property type="molecule type" value="Genomic_DNA"/>
</dbReference>
<dbReference type="SUPFAM" id="SSF53850">
    <property type="entry name" value="Periplasmic binding protein-like II"/>
    <property type="match status" value="1"/>
</dbReference>
<feature type="signal peptide" evidence="2">
    <location>
        <begin position="1"/>
        <end position="27"/>
    </location>
</feature>
<reference evidence="3 4" key="1">
    <citation type="submission" date="2020-03" db="EMBL/GenBank/DDBJ databases">
        <title>Roseomonas selenitidurans sp. nov. isolated from soil.</title>
        <authorList>
            <person name="Liu H."/>
        </authorList>
    </citation>
    <scope>NUCLEOTIDE SEQUENCE [LARGE SCALE GENOMIC DNA]</scope>
    <source>
        <strain evidence="3 4">JCM 15073</strain>
    </source>
</reference>
<dbReference type="PANTHER" id="PTHR30222">
    <property type="entry name" value="SPERMIDINE/PUTRESCINE-BINDING PERIPLASMIC PROTEIN"/>
    <property type="match status" value="1"/>
</dbReference>
<gene>
    <name evidence="3" type="ORF">HB662_06900</name>
</gene>
<evidence type="ECO:0000256" key="1">
    <source>
        <dbReference type="ARBA" id="ARBA00022729"/>
    </source>
</evidence>
<protein>
    <submittedName>
        <fullName evidence="3">Extracellular solute-binding protein</fullName>
    </submittedName>
</protein>
<accession>A0ABX1EWP6</accession>
<comment type="caution">
    <text evidence="3">The sequence shown here is derived from an EMBL/GenBank/DDBJ whole genome shotgun (WGS) entry which is preliminary data.</text>
</comment>
<organism evidence="3 4">
    <name type="scientific">Falsiroseomonas frigidaquae</name>
    <dbReference type="NCBI Taxonomy" id="487318"/>
    <lineage>
        <taxon>Bacteria</taxon>
        <taxon>Pseudomonadati</taxon>
        <taxon>Pseudomonadota</taxon>
        <taxon>Alphaproteobacteria</taxon>
        <taxon>Acetobacterales</taxon>
        <taxon>Roseomonadaceae</taxon>
        <taxon>Falsiroseomonas</taxon>
    </lineage>
</organism>
<evidence type="ECO:0000256" key="2">
    <source>
        <dbReference type="SAM" id="SignalP"/>
    </source>
</evidence>
<dbReference type="PANTHER" id="PTHR30222:SF2">
    <property type="entry name" value="ABC TRANSPORTER SUBSTRATE-BINDING PROTEIN"/>
    <property type="match status" value="1"/>
</dbReference>
<keyword evidence="4" id="KW-1185">Reference proteome</keyword>
<dbReference type="Gene3D" id="3.40.190.10">
    <property type="entry name" value="Periplasmic binding protein-like II"/>
    <property type="match status" value="2"/>
</dbReference>
<dbReference type="Proteomes" id="UP000765160">
    <property type="component" value="Unassembled WGS sequence"/>
</dbReference>
<evidence type="ECO:0000313" key="3">
    <source>
        <dbReference type="EMBL" id="NKE44498.1"/>
    </source>
</evidence>
<dbReference type="Pfam" id="PF13416">
    <property type="entry name" value="SBP_bac_8"/>
    <property type="match status" value="1"/>
</dbReference>